<dbReference type="AlphaFoldDB" id="A0A077LZI4"/>
<gene>
    <name evidence="1" type="ORF">BN12_270018</name>
</gene>
<keyword evidence="2" id="KW-1185">Reference proteome</keyword>
<sequence>MPSARRSTTPVGVDLDAVEGRYAHLDDHTVSFETFMQDLDTAPYFRGLPGDACPCRHLGYVTSGQITFRWPDHEETYVEGDAYVAGPGHRPFIAAGASVVEFTLTEELEPVMEVLGRAIEAMAGAGEGAGAGVDATAGAGAGVDARAGAGAGVDARAGTGMGAGTRAGQGVATS</sequence>
<protein>
    <recommendedName>
        <fullName evidence="3">Cupin 2 conserved barrel domain-containing protein</fullName>
    </recommendedName>
</protein>
<evidence type="ECO:0000313" key="1">
    <source>
        <dbReference type="EMBL" id="CCH78292.1"/>
    </source>
</evidence>
<evidence type="ECO:0000313" key="2">
    <source>
        <dbReference type="Proteomes" id="UP000035721"/>
    </source>
</evidence>
<dbReference type="Proteomes" id="UP000035721">
    <property type="component" value="Unassembled WGS sequence"/>
</dbReference>
<evidence type="ECO:0008006" key="3">
    <source>
        <dbReference type="Google" id="ProtNLM"/>
    </source>
</evidence>
<dbReference type="STRING" id="1194083.BN12_270018"/>
<proteinExistence type="predicted"/>
<dbReference type="EMBL" id="CAJB01000190">
    <property type="protein sequence ID" value="CCH78292.1"/>
    <property type="molecule type" value="Genomic_DNA"/>
</dbReference>
<comment type="caution">
    <text evidence="1">The sequence shown here is derived from an EMBL/GenBank/DDBJ whole genome shotgun (WGS) entry which is preliminary data.</text>
</comment>
<name>A0A077LZI4_9MICO</name>
<reference evidence="1 2" key="1">
    <citation type="journal article" date="2013" name="ISME J.">
        <title>A metabolic model for members of the genus Tetrasphaera involved in enhanced biological phosphorus removal.</title>
        <authorList>
            <person name="Kristiansen R."/>
            <person name="Nguyen H.T.T."/>
            <person name="Saunders A.M."/>
            <person name="Nielsen J.L."/>
            <person name="Wimmer R."/>
            <person name="Le V.Q."/>
            <person name="McIlroy S.J."/>
            <person name="Petrovski S."/>
            <person name="Seviour R.J."/>
            <person name="Calteau A."/>
            <person name="Nielsen K.L."/>
            <person name="Nielsen P.H."/>
        </authorList>
    </citation>
    <scope>NUCLEOTIDE SEQUENCE [LARGE SCALE GENOMIC DNA]</scope>
    <source>
        <strain evidence="1 2">T1-X7</strain>
    </source>
</reference>
<accession>A0A077LZI4</accession>
<dbReference type="RefSeq" id="WP_200901151.1">
    <property type="nucleotide sequence ID" value="NZ_HF570958.1"/>
</dbReference>
<organism evidence="1 2">
    <name type="scientific">Nostocoides japonicum T1-X7</name>
    <dbReference type="NCBI Taxonomy" id="1194083"/>
    <lineage>
        <taxon>Bacteria</taxon>
        <taxon>Bacillati</taxon>
        <taxon>Actinomycetota</taxon>
        <taxon>Actinomycetes</taxon>
        <taxon>Micrococcales</taxon>
        <taxon>Intrasporangiaceae</taxon>
        <taxon>Nostocoides</taxon>
    </lineage>
</organism>